<feature type="domain" description="Endonuclease/exonuclease/phosphatase" evidence="2">
    <location>
        <begin position="4"/>
        <end position="223"/>
    </location>
</feature>
<dbReference type="Proteomes" id="UP000631114">
    <property type="component" value="Unassembled WGS sequence"/>
</dbReference>
<proteinExistence type="predicted"/>
<dbReference type="PANTHER" id="PTHR33710">
    <property type="entry name" value="BNAC02G09200D PROTEIN"/>
    <property type="match status" value="1"/>
</dbReference>
<comment type="caution">
    <text evidence="3">The sequence shown here is derived from an EMBL/GenBank/DDBJ whole genome shotgun (WGS) entry which is preliminary data.</text>
</comment>
<accession>A0A835LFG3</accession>
<sequence length="485" mass="54719">MKTISWNCRGCGGQSTIRQIKNLISKENPDIIFLSETKSKSQHMQYLSNILNYPFFFSIPAINSAGGLCLMWKAGLHVNILNSSLNHITTSITYGNLHIPWTACFFYGSPYKPKDNSWNPIRQLSSSQQPILIIGDMNIILSAEEQQGGRDYEFIDGYPAHDIIRDQGLLDLGFKGSPFTWSNKRVATDNIQKRLDRALSNSECHLLFPNATLHHLPAIESDHCPILLNTHPTSLSTATPFKFHHMWIDHPDYSDIISMAWHRVPLTLHPSLHSVSKHLASTKKALKIWNQSTFGNIFHQLSLLNNKIACIQSKAPSKENVNLEHKALSDLDHLLASEEKFWKQKSNDKDILEGDRNTKYFHIKTLRHRHFNKIVTIKNSDGVQSIAMGLMIQSPPLLCPILAFFFLGSAYSFDMEDQWTSCCHFIDPRKRTCPPYWHLCAHPVGVGESSIPGKGESVASGEPGEQAEGARQSGGRGWRPGYRLV</sequence>
<evidence type="ECO:0000313" key="4">
    <source>
        <dbReference type="Proteomes" id="UP000631114"/>
    </source>
</evidence>
<evidence type="ECO:0000259" key="2">
    <source>
        <dbReference type="Pfam" id="PF03372"/>
    </source>
</evidence>
<name>A0A835LFG3_9MAGN</name>
<organism evidence="3 4">
    <name type="scientific">Coptis chinensis</name>
    <dbReference type="NCBI Taxonomy" id="261450"/>
    <lineage>
        <taxon>Eukaryota</taxon>
        <taxon>Viridiplantae</taxon>
        <taxon>Streptophyta</taxon>
        <taxon>Embryophyta</taxon>
        <taxon>Tracheophyta</taxon>
        <taxon>Spermatophyta</taxon>
        <taxon>Magnoliopsida</taxon>
        <taxon>Ranunculales</taxon>
        <taxon>Ranunculaceae</taxon>
        <taxon>Coptidoideae</taxon>
        <taxon>Coptis</taxon>
    </lineage>
</organism>
<gene>
    <name evidence="3" type="ORF">IFM89_029262</name>
</gene>
<dbReference type="SUPFAM" id="SSF56219">
    <property type="entry name" value="DNase I-like"/>
    <property type="match status" value="1"/>
</dbReference>
<protein>
    <recommendedName>
        <fullName evidence="2">Endonuclease/exonuclease/phosphatase domain-containing protein</fullName>
    </recommendedName>
</protein>
<keyword evidence="4" id="KW-1185">Reference proteome</keyword>
<reference evidence="3 4" key="1">
    <citation type="submission" date="2020-10" db="EMBL/GenBank/DDBJ databases">
        <title>The Coptis chinensis genome and diversification of protoberbering-type alkaloids.</title>
        <authorList>
            <person name="Wang B."/>
            <person name="Shu S."/>
            <person name="Song C."/>
            <person name="Liu Y."/>
        </authorList>
    </citation>
    <scope>NUCLEOTIDE SEQUENCE [LARGE SCALE GENOMIC DNA]</scope>
    <source>
        <strain evidence="3">HL-2020</strain>
        <tissue evidence="3">Leaf</tissue>
    </source>
</reference>
<dbReference type="Gene3D" id="3.60.10.10">
    <property type="entry name" value="Endonuclease/exonuclease/phosphatase"/>
    <property type="match status" value="1"/>
</dbReference>
<feature type="region of interest" description="Disordered" evidence="1">
    <location>
        <begin position="451"/>
        <end position="485"/>
    </location>
</feature>
<dbReference type="AlphaFoldDB" id="A0A835LFG3"/>
<dbReference type="OrthoDB" id="1113909at2759"/>
<evidence type="ECO:0000256" key="1">
    <source>
        <dbReference type="SAM" id="MobiDB-lite"/>
    </source>
</evidence>
<dbReference type="PANTHER" id="PTHR33710:SF77">
    <property type="entry name" value="DNASE I-LIKE SUPERFAMILY PROTEIN"/>
    <property type="match status" value="1"/>
</dbReference>
<evidence type="ECO:0000313" key="3">
    <source>
        <dbReference type="EMBL" id="KAF9589899.1"/>
    </source>
</evidence>
<dbReference type="Pfam" id="PF03372">
    <property type="entry name" value="Exo_endo_phos"/>
    <property type="match status" value="1"/>
</dbReference>
<dbReference type="InterPro" id="IPR036691">
    <property type="entry name" value="Endo/exonu/phosph_ase_sf"/>
</dbReference>
<dbReference type="GO" id="GO:0003824">
    <property type="term" value="F:catalytic activity"/>
    <property type="evidence" value="ECO:0007669"/>
    <property type="project" value="InterPro"/>
</dbReference>
<dbReference type="InterPro" id="IPR005135">
    <property type="entry name" value="Endo/exonuclease/phosphatase"/>
</dbReference>
<dbReference type="EMBL" id="JADFTS010000009">
    <property type="protein sequence ID" value="KAF9589899.1"/>
    <property type="molecule type" value="Genomic_DNA"/>
</dbReference>